<name>A0A1I3QSD5_9GAMM</name>
<evidence type="ECO:0000313" key="1">
    <source>
        <dbReference type="EMBL" id="SFJ36362.1"/>
    </source>
</evidence>
<sequence length="84" mass="9306">MSAVLTPLHFDALTLALSHRERETLQHVSSIDSLSRLRERVRVRENYNANACVCSFSSTSIRPARNPGATFGFGNSTYSRACCT</sequence>
<reference evidence="1 2" key="1">
    <citation type="submission" date="2016-10" db="EMBL/GenBank/DDBJ databases">
        <authorList>
            <person name="Varghese N."/>
            <person name="Submissions S."/>
        </authorList>
    </citation>
    <scope>NUCLEOTIDE SEQUENCE [LARGE SCALE GENOMIC DNA]</scope>
    <source>
        <strain evidence="1 2">YR512</strain>
    </source>
</reference>
<accession>A0A1I3QSD5</accession>
<comment type="caution">
    <text evidence="1">The sequence shown here is derived from an EMBL/GenBank/DDBJ whole genome shotgun (WGS) entry which is preliminary data.</text>
</comment>
<dbReference type="EMBL" id="FOSD01000001">
    <property type="protein sequence ID" value="SFJ36362.1"/>
    <property type="molecule type" value="Genomic_DNA"/>
</dbReference>
<proteinExistence type="predicted"/>
<organism evidence="1 2">
    <name type="scientific">Candidatus Pantoea symbiotica</name>
    <dbReference type="NCBI Taxonomy" id="1884370"/>
    <lineage>
        <taxon>Bacteria</taxon>
        <taxon>Pseudomonadati</taxon>
        <taxon>Pseudomonadota</taxon>
        <taxon>Gammaproteobacteria</taxon>
        <taxon>Enterobacterales</taxon>
        <taxon>Erwiniaceae</taxon>
        <taxon>Pantoea</taxon>
    </lineage>
</organism>
<keyword evidence="2" id="KW-1185">Reference proteome</keyword>
<evidence type="ECO:0000313" key="2">
    <source>
        <dbReference type="Proteomes" id="UP000198841"/>
    </source>
</evidence>
<dbReference type="Proteomes" id="UP000198841">
    <property type="component" value="Unassembled WGS sequence"/>
</dbReference>
<protein>
    <submittedName>
        <fullName evidence="1">Uncharacterized protein</fullName>
    </submittedName>
</protein>
<gene>
    <name evidence="1" type="ORF">SAMN05518863_101240</name>
</gene>